<organism evidence="3 4">
    <name type="scientific">Vibrio cholerae</name>
    <dbReference type="NCBI Taxonomy" id="666"/>
    <lineage>
        <taxon>Bacteria</taxon>
        <taxon>Pseudomonadati</taxon>
        <taxon>Pseudomonadota</taxon>
        <taxon>Gammaproteobacteria</taxon>
        <taxon>Vibrionales</taxon>
        <taxon>Vibrionaceae</taxon>
        <taxon>Vibrio</taxon>
    </lineage>
</organism>
<dbReference type="EMBL" id="SISP01000034">
    <property type="protein sequence ID" value="TBM39579.1"/>
    <property type="molecule type" value="Genomic_DNA"/>
</dbReference>
<accession>A0A7Z7VM94</accession>
<evidence type="ECO:0000313" key="3">
    <source>
        <dbReference type="EMBL" id="TBM39579.1"/>
    </source>
</evidence>
<proteinExistence type="predicted"/>
<sequence length="292" mass="32336">MSFHVYHLFSQTILHCGSGQSVGIVDQPIARERASNLPIVPGSTVRGVLKAFISHTEQTEVKPTLSQSLFGYDKQDGEPSFAGALSITDAHLLLLPVRTVYGILAYATCPFILQRYKKDRKLDLTVPTPADEQALHPKGNPNHQDNLMVLEDLDLKAQECDHTQQWAEYIAQTLYAKDSAYFSDMSKRIIVLPDTVFSFLAETATEIRTRIRINQETGVVDNGALWTEESLPAESVLWGVYSVDASRLNDKNGDKQLMFNDIINNKPLLQIGGNMGTGNGLVQFIAQSARGE</sequence>
<dbReference type="GO" id="GO:0051607">
    <property type="term" value="P:defense response to virus"/>
    <property type="evidence" value="ECO:0007669"/>
    <property type="project" value="UniProtKB-KW"/>
</dbReference>
<dbReference type="InterPro" id="IPR005537">
    <property type="entry name" value="RAMP_III_fam"/>
</dbReference>
<evidence type="ECO:0000256" key="1">
    <source>
        <dbReference type="ARBA" id="ARBA00023118"/>
    </source>
</evidence>
<protein>
    <submittedName>
        <fullName evidence="3">Type III-B CRISPR module RAMP protein Cmr4</fullName>
    </submittedName>
</protein>
<dbReference type="NCBIfam" id="TIGR02580">
    <property type="entry name" value="cas_RAMP_Cmr4"/>
    <property type="match status" value="1"/>
</dbReference>
<evidence type="ECO:0000313" key="4">
    <source>
        <dbReference type="Proteomes" id="UP000294145"/>
    </source>
</evidence>
<dbReference type="InterPro" id="IPR013410">
    <property type="entry name" value="CRISPR-assoc_RAMP_Cmr4"/>
</dbReference>
<gene>
    <name evidence="3" type="primary">cmr4</name>
    <name evidence="3" type="ORF">EYB64_16800</name>
</gene>
<dbReference type="PANTHER" id="PTHR36700">
    <property type="entry name" value="CRISPR SYSTEM CMR SUBUNIT CMR4"/>
    <property type="match status" value="1"/>
</dbReference>
<dbReference type="Pfam" id="PF03787">
    <property type="entry name" value="RAMPs"/>
    <property type="match status" value="1"/>
</dbReference>
<dbReference type="RefSeq" id="WP_054104101.1">
    <property type="nucleotide sequence ID" value="NZ_CTBD01000131.1"/>
</dbReference>
<feature type="domain" description="CRISPR type III-associated protein" evidence="2">
    <location>
        <begin position="12"/>
        <end position="274"/>
    </location>
</feature>
<name>A0A7Z7VM94_VIBCL</name>
<dbReference type="Proteomes" id="UP000294145">
    <property type="component" value="Unassembled WGS sequence"/>
</dbReference>
<dbReference type="AlphaFoldDB" id="A0A7Z7VM94"/>
<keyword evidence="1" id="KW-0051">Antiviral defense</keyword>
<evidence type="ECO:0000259" key="2">
    <source>
        <dbReference type="Pfam" id="PF03787"/>
    </source>
</evidence>
<comment type="caution">
    <text evidence="3">The sequence shown here is derived from an EMBL/GenBank/DDBJ whole genome shotgun (WGS) entry which is preliminary data.</text>
</comment>
<dbReference type="PANTHER" id="PTHR36700:SF1">
    <property type="entry name" value="CRISPR SYSTEM CMR SUBUNIT CMR4"/>
    <property type="match status" value="1"/>
</dbReference>
<reference evidence="3 4" key="1">
    <citation type="submission" date="2019-02" db="EMBL/GenBank/DDBJ databases">
        <title>Genomic plasticity associated with the antimicrobial resistance in Vibrio cholerae.</title>
        <authorList>
            <person name="Verma J."/>
            <person name="Bag S."/>
            <person name="Saha B."/>
            <person name="Kumar P."/>
            <person name="Ghosh T.S."/>
            <person name="Dayal M."/>
            <person name="Senapati T."/>
            <person name="Mehra S."/>
            <person name="Dey P."/>
            <person name="Desigamani A."/>
            <person name="Kumar D."/>
            <person name="Rana P."/>
            <person name="Kumar B."/>
            <person name="Maiti T.K."/>
            <person name="Sharma N.C."/>
            <person name="Bhadra R.K."/>
            <person name="Mutreja A."/>
            <person name="Nair G.B."/>
            <person name="Ramamurthy T."/>
            <person name="Das B."/>
        </authorList>
    </citation>
    <scope>NUCLEOTIDE SEQUENCE [LARGE SCALE GENOMIC DNA]</scope>
    <source>
        <strain evidence="3 4">IDH06781</strain>
    </source>
</reference>